<feature type="compositionally biased region" description="Acidic residues" evidence="1">
    <location>
        <begin position="93"/>
        <end position="103"/>
    </location>
</feature>
<accession>A0ABR1BC72</accession>
<feature type="region of interest" description="Disordered" evidence="1">
    <location>
        <begin position="89"/>
        <end position="112"/>
    </location>
</feature>
<comment type="caution">
    <text evidence="2">The sequence shown here is derived from an EMBL/GenBank/DDBJ whole genome shotgun (WGS) entry which is preliminary data.</text>
</comment>
<evidence type="ECO:0000313" key="3">
    <source>
        <dbReference type="Proteomes" id="UP001359485"/>
    </source>
</evidence>
<reference evidence="2 3" key="1">
    <citation type="submission" date="2023-09" db="EMBL/GenBank/DDBJ databases">
        <title>Genomes of two closely related lineages of the louse Polyplax serrata with different host specificities.</title>
        <authorList>
            <person name="Martinu J."/>
            <person name="Tarabai H."/>
            <person name="Stefka J."/>
            <person name="Hypsa V."/>
        </authorList>
    </citation>
    <scope>NUCLEOTIDE SEQUENCE [LARGE SCALE GENOMIC DNA]</scope>
    <source>
        <strain evidence="2">98ZLc_SE</strain>
    </source>
</reference>
<dbReference type="EMBL" id="JAWJWF010000001">
    <property type="protein sequence ID" value="KAK6641053.1"/>
    <property type="molecule type" value="Genomic_DNA"/>
</dbReference>
<dbReference type="Proteomes" id="UP001359485">
    <property type="component" value="Unassembled WGS sequence"/>
</dbReference>
<evidence type="ECO:0000256" key="1">
    <source>
        <dbReference type="SAM" id="MobiDB-lite"/>
    </source>
</evidence>
<keyword evidence="3" id="KW-1185">Reference proteome</keyword>
<proteinExistence type="predicted"/>
<name>A0ABR1BC72_POLSC</name>
<protein>
    <submittedName>
        <fullName evidence="2">Uncharacterized protein</fullName>
    </submittedName>
</protein>
<gene>
    <name evidence="2" type="ORF">RUM44_012752</name>
</gene>
<sequence>MIYVDSRNFHFFITTVYLFLCQGEDLDEDEGTKAKEEDSFFCSTNSTHVRGRENREELTRGGETSAKINIRRSFSKNVHFDLISFVCPTRFNEDDDDDDDDDDANQRWRCKR</sequence>
<organism evidence="2 3">
    <name type="scientific">Polyplax serrata</name>
    <name type="common">Common mouse louse</name>
    <dbReference type="NCBI Taxonomy" id="468196"/>
    <lineage>
        <taxon>Eukaryota</taxon>
        <taxon>Metazoa</taxon>
        <taxon>Ecdysozoa</taxon>
        <taxon>Arthropoda</taxon>
        <taxon>Hexapoda</taxon>
        <taxon>Insecta</taxon>
        <taxon>Pterygota</taxon>
        <taxon>Neoptera</taxon>
        <taxon>Paraneoptera</taxon>
        <taxon>Psocodea</taxon>
        <taxon>Troctomorpha</taxon>
        <taxon>Phthiraptera</taxon>
        <taxon>Anoplura</taxon>
        <taxon>Polyplacidae</taxon>
        <taxon>Polyplax</taxon>
    </lineage>
</organism>
<evidence type="ECO:0000313" key="2">
    <source>
        <dbReference type="EMBL" id="KAK6641053.1"/>
    </source>
</evidence>